<accession>D2HB24</accession>
<dbReference type="AlphaFoldDB" id="D2HB24"/>
<protein>
    <submittedName>
        <fullName evidence="1">Uncharacterized protein</fullName>
    </submittedName>
</protein>
<reference evidence="1" key="1">
    <citation type="journal article" date="2010" name="Nature">
        <title>The sequence and de novo assembly of the giant panda genome.</title>
        <authorList>
            <person name="Li R."/>
            <person name="Fan W."/>
            <person name="Tian G."/>
            <person name="Zhu H."/>
            <person name="He L."/>
            <person name="Cai J."/>
            <person name="Huang Q."/>
            <person name="Cai Q."/>
            <person name="Li B."/>
            <person name="Bai Y."/>
            <person name="Zhang Z."/>
            <person name="Zhang Y."/>
            <person name="Wang W."/>
            <person name="Li J."/>
            <person name="Wei F."/>
            <person name="Li H."/>
            <person name="Jian M."/>
            <person name="Li J."/>
            <person name="Zhang Z."/>
            <person name="Nielsen R."/>
            <person name="Li D."/>
            <person name="Gu W."/>
            <person name="Yang Z."/>
            <person name="Xuan Z."/>
            <person name="Ryder O.A."/>
            <person name="Leung F.C."/>
            <person name="Zhou Y."/>
            <person name="Cao J."/>
            <person name="Sun X."/>
            <person name="Fu Y."/>
            <person name="Fang X."/>
            <person name="Guo X."/>
            <person name="Wang B."/>
            <person name="Hou R."/>
            <person name="Shen F."/>
            <person name="Mu B."/>
            <person name="Ni P."/>
            <person name="Lin R."/>
            <person name="Qian W."/>
            <person name="Wang G."/>
            <person name="Yu C."/>
            <person name="Nie W."/>
            <person name="Wang J."/>
            <person name="Wu Z."/>
            <person name="Liang H."/>
            <person name="Min J."/>
            <person name="Wu Q."/>
            <person name="Cheng S."/>
            <person name="Ruan J."/>
            <person name="Wang M."/>
            <person name="Shi Z."/>
            <person name="Wen M."/>
            <person name="Liu B."/>
            <person name="Ren X."/>
            <person name="Zheng H."/>
            <person name="Dong D."/>
            <person name="Cook K."/>
            <person name="Shan G."/>
            <person name="Zhang H."/>
            <person name="Kosiol C."/>
            <person name="Xie X."/>
            <person name="Lu Z."/>
            <person name="Zheng H."/>
            <person name="Li Y."/>
            <person name="Steiner C.C."/>
            <person name="Lam T.T."/>
            <person name="Lin S."/>
            <person name="Zhang Q."/>
            <person name="Li G."/>
            <person name="Tian J."/>
            <person name="Gong T."/>
            <person name="Liu H."/>
            <person name="Zhang D."/>
            <person name="Fang L."/>
            <person name="Ye C."/>
            <person name="Zhang J."/>
            <person name="Hu W."/>
            <person name="Xu A."/>
            <person name="Ren Y."/>
            <person name="Zhang G."/>
            <person name="Bruford M.W."/>
            <person name="Li Q."/>
            <person name="Ma L."/>
            <person name="Guo Y."/>
            <person name="An N."/>
            <person name="Hu Y."/>
            <person name="Zheng Y."/>
            <person name="Shi Y."/>
            <person name="Li Z."/>
            <person name="Liu Q."/>
            <person name="Chen Y."/>
            <person name="Zhao J."/>
            <person name="Qu N."/>
            <person name="Zhao S."/>
            <person name="Tian F."/>
            <person name="Wang X."/>
            <person name="Wang H."/>
            <person name="Xu L."/>
            <person name="Liu X."/>
            <person name="Vinar T."/>
            <person name="Wang Y."/>
            <person name="Lam T.W."/>
            <person name="Yiu S.M."/>
            <person name="Liu S."/>
            <person name="Zhang H."/>
            <person name="Li D."/>
            <person name="Huang Y."/>
            <person name="Wang X."/>
            <person name="Yang G."/>
            <person name="Jiang Z."/>
            <person name="Wang J."/>
            <person name="Qin N."/>
            <person name="Li L."/>
            <person name="Li J."/>
            <person name="Bolund L."/>
            <person name="Kristiansen K."/>
            <person name="Wong G.K."/>
            <person name="Olson M."/>
            <person name="Zhang X."/>
            <person name="Li S."/>
            <person name="Yang H."/>
            <person name="Wang J."/>
            <person name="Wang J."/>
        </authorList>
    </citation>
    <scope>NUCLEOTIDE SEQUENCE [LARGE SCALE GENOMIC DNA]</scope>
</reference>
<sequence>PQPPATIIQQLPQPPLITQIPPLQAFPTQKAGSIKEGKCSISIL</sequence>
<gene>
    <name evidence="1" type="ORF">PANDA_007689</name>
</gene>
<dbReference type="EMBL" id="GL192647">
    <property type="protein sequence ID" value="EFB16765.1"/>
    <property type="molecule type" value="Genomic_DNA"/>
</dbReference>
<feature type="non-terminal residue" evidence="1">
    <location>
        <position position="1"/>
    </location>
</feature>
<feature type="non-terminal residue" evidence="1">
    <location>
        <position position="44"/>
    </location>
</feature>
<name>D2HB24_AILME</name>
<dbReference type="InParanoid" id="D2HB24"/>
<evidence type="ECO:0000313" key="1">
    <source>
        <dbReference type="EMBL" id="EFB16765.1"/>
    </source>
</evidence>
<organism evidence="1">
    <name type="scientific">Ailuropoda melanoleuca</name>
    <name type="common">Giant panda</name>
    <dbReference type="NCBI Taxonomy" id="9646"/>
    <lineage>
        <taxon>Eukaryota</taxon>
        <taxon>Metazoa</taxon>
        <taxon>Chordata</taxon>
        <taxon>Craniata</taxon>
        <taxon>Vertebrata</taxon>
        <taxon>Euteleostomi</taxon>
        <taxon>Mammalia</taxon>
        <taxon>Eutheria</taxon>
        <taxon>Laurasiatheria</taxon>
        <taxon>Carnivora</taxon>
        <taxon>Caniformia</taxon>
        <taxon>Ursidae</taxon>
        <taxon>Ailuropoda</taxon>
    </lineage>
</organism>
<proteinExistence type="predicted"/>